<keyword evidence="1" id="KW-0812">Transmembrane</keyword>
<dbReference type="KEGG" id="agl:PYTT_1285"/>
<organism evidence="2 3">
    <name type="scientific">Akkermansia glycaniphila</name>
    <dbReference type="NCBI Taxonomy" id="1679444"/>
    <lineage>
        <taxon>Bacteria</taxon>
        <taxon>Pseudomonadati</taxon>
        <taxon>Verrucomicrobiota</taxon>
        <taxon>Verrucomicrobiia</taxon>
        <taxon>Verrucomicrobiales</taxon>
        <taxon>Akkermansiaceae</taxon>
        <taxon>Akkermansia</taxon>
    </lineage>
</organism>
<keyword evidence="1" id="KW-1133">Transmembrane helix</keyword>
<dbReference type="RefSeq" id="WP_141675796.1">
    <property type="nucleotide sequence ID" value="NZ_LIGX01000022.1"/>
</dbReference>
<accession>A0A1H6LD93</accession>
<dbReference type="AlphaFoldDB" id="A0A1H6LD93"/>
<proteinExistence type="predicted"/>
<protein>
    <recommendedName>
        <fullName evidence="4">GYF domain-containing protein</fullName>
    </recommendedName>
</protein>
<dbReference type="Proteomes" id="UP000176204">
    <property type="component" value="Chromosome I"/>
</dbReference>
<sequence length="226" mass="25096">MQLYFYTNTQGIVCGPVTADSLQEMLDRRQLNPQCQVYIEEEQTWKPLACFITAQPRQQVSSTKHRSANIPQKYRPNNTPKSHDLLILKICIFIIGSASLIYYTFRNPKPSQSSLSSITEAISHTSNSSIAIPSPSHPQNFKLVGTIQSSTDEFGFTYIYAQIKNESGTNYQSVHASFAIRDKNGNVVSMAYGCCLNMKAGETKAFEAVAQITVFDGITLNSVFGT</sequence>
<dbReference type="NCBIfam" id="NF038353">
    <property type="entry name" value="FxLYD_dom"/>
    <property type="match status" value="1"/>
</dbReference>
<evidence type="ECO:0000313" key="2">
    <source>
        <dbReference type="EMBL" id="SEH86269.1"/>
    </source>
</evidence>
<feature type="transmembrane region" description="Helical" evidence="1">
    <location>
        <begin position="85"/>
        <end position="105"/>
    </location>
</feature>
<dbReference type="InterPro" id="IPR047676">
    <property type="entry name" value="FxLYD_dom"/>
</dbReference>
<dbReference type="EMBL" id="LT629973">
    <property type="protein sequence ID" value="SEH86269.1"/>
    <property type="molecule type" value="Genomic_DNA"/>
</dbReference>
<name>A0A1H6LD93_9BACT</name>
<evidence type="ECO:0008006" key="4">
    <source>
        <dbReference type="Google" id="ProtNLM"/>
    </source>
</evidence>
<evidence type="ECO:0000313" key="3">
    <source>
        <dbReference type="Proteomes" id="UP000176204"/>
    </source>
</evidence>
<reference evidence="3" key="1">
    <citation type="submission" date="2016-09" db="EMBL/GenBank/DDBJ databases">
        <authorList>
            <person name="Koehorst J."/>
        </authorList>
    </citation>
    <scope>NUCLEOTIDE SEQUENCE [LARGE SCALE GENOMIC DNA]</scope>
</reference>
<evidence type="ECO:0000256" key="1">
    <source>
        <dbReference type="SAM" id="Phobius"/>
    </source>
</evidence>
<keyword evidence="1" id="KW-0472">Membrane</keyword>
<keyword evidence="3" id="KW-1185">Reference proteome</keyword>
<dbReference type="STRING" id="1679444.PYTT_1285"/>
<gene>
    <name evidence="2" type="ORF">PYTT_1285</name>
</gene>